<comment type="cofactor">
    <cofactor evidence="9">
        <name>Mg(2+)</name>
        <dbReference type="ChEBI" id="CHEBI:18420"/>
    </cofactor>
    <text evidence="9">Binds 1 Mg(2+) ion per subunit.</text>
</comment>
<evidence type="ECO:0000256" key="7">
    <source>
        <dbReference type="ARBA" id="ARBA00056573"/>
    </source>
</evidence>
<comment type="subunit">
    <text evidence="1 9">Homodimer.</text>
</comment>
<evidence type="ECO:0000313" key="10">
    <source>
        <dbReference type="EMBL" id="PPC78026.1"/>
    </source>
</evidence>
<dbReference type="EMBL" id="PRLP01000021">
    <property type="protein sequence ID" value="PPC78026.1"/>
    <property type="molecule type" value="Genomic_DNA"/>
</dbReference>
<dbReference type="Gene3D" id="1.10.150.240">
    <property type="entry name" value="Putative phosphatase, domain 2"/>
    <property type="match status" value="1"/>
</dbReference>
<feature type="active site" description="Schiff-base intermediate with substrate" evidence="9">
    <location>
        <position position="59"/>
    </location>
</feature>
<protein>
    <recommendedName>
        <fullName evidence="8 9">Phosphonoacetaldehyde hydrolase</fullName>
        <shortName evidence="9">Phosphonatase</shortName>
        <ecNumber evidence="8 9">3.11.1.1</ecNumber>
    </recommendedName>
    <alternativeName>
        <fullName evidence="9">Phosphonoacetaldehyde phosphonohydrolase</fullName>
    </alternativeName>
</protein>
<organism evidence="10 11">
    <name type="scientific">Proteobacteria bacterium 228</name>
    <dbReference type="NCBI Taxonomy" id="2083153"/>
    <lineage>
        <taxon>Bacteria</taxon>
        <taxon>Pseudomonadati</taxon>
        <taxon>Pseudomonadota</taxon>
    </lineage>
</organism>
<keyword evidence="3 9" id="KW-0378">Hydrolase</keyword>
<accession>A0A2S5KUU1</accession>
<dbReference type="InterPro" id="IPR036412">
    <property type="entry name" value="HAD-like_sf"/>
</dbReference>
<dbReference type="SFLD" id="SFLDG01129">
    <property type="entry name" value="C1.5:_HAD__Beta-PGM__Phosphata"/>
    <property type="match status" value="1"/>
</dbReference>
<feature type="binding site" evidence="9">
    <location>
        <position position="20"/>
    </location>
    <ligand>
        <name>Mg(2+)</name>
        <dbReference type="ChEBI" id="CHEBI:18420"/>
    </ligand>
</feature>
<dbReference type="SFLD" id="SFLDG01135">
    <property type="entry name" value="C1.5.6:_HAD__Beta-PGM__Phospha"/>
    <property type="match status" value="1"/>
</dbReference>
<dbReference type="AlphaFoldDB" id="A0A2S5KUU1"/>
<name>A0A2S5KUU1_9PROT</name>
<evidence type="ECO:0000256" key="2">
    <source>
        <dbReference type="ARBA" id="ARBA00022723"/>
    </source>
</evidence>
<comment type="catalytic activity">
    <reaction evidence="6 9">
        <text>phosphonoacetaldehyde + H2O = acetaldehyde + phosphate + H(+)</text>
        <dbReference type="Rhea" id="RHEA:18905"/>
        <dbReference type="ChEBI" id="CHEBI:15343"/>
        <dbReference type="ChEBI" id="CHEBI:15377"/>
        <dbReference type="ChEBI" id="CHEBI:15378"/>
        <dbReference type="ChEBI" id="CHEBI:43474"/>
        <dbReference type="ChEBI" id="CHEBI:58383"/>
        <dbReference type="EC" id="3.11.1.1"/>
    </reaction>
</comment>
<dbReference type="SFLD" id="SFLDS00003">
    <property type="entry name" value="Haloacid_Dehalogenase"/>
    <property type="match status" value="1"/>
</dbReference>
<dbReference type="Gene3D" id="3.40.50.1000">
    <property type="entry name" value="HAD superfamily/HAD-like"/>
    <property type="match status" value="1"/>
</dbReference>
<feature type="active site" description="Nucleophile" evidence="9">
    <location>
        <position position="18"/>
    </location>
</feature>
<dbReference type="EC" id="3.11.1.1" evidence="8 9"/>
<dbReference type="GO" id="GO:0006281">
    <property type="term" value="P:DNA repair"/>
    <property type="evidence" value="ECO:0007669"/>
    <property type="project" value="TreeGrafter"/>
</dbReference>
<evidence type="ECO:0000256" key="5">
    <source>
        <dbReference type="ARBA" id="ARBA00023270"/>
    </source>
</evidence>
<keyword evidence="5 9" id="KW-0704">Schiff base</keyword>
<dbReference type="HAMAP" id="MF_01375">
    <property type="entry name" value="PhnX"/>
    <property type="match status" value="1"/>
</dbReference>
<evidence type="ECO:0000256" key="4">
    <source>
        <dbReference type="ARBA" id="ARBA00022842"/>
    </source>
</evidence>
<evidence type="ECO:0000256" key="3">
    <source>
        <dbReference type="ARBA" id="ARBA00022801"/>
    </source>
</evidence>
<dbReference type="GO" id="GO:0005829">
    <property type="term" value="C:cytosol"/>
    <property type="evidence" value="ECO:0007669"/>
    <property type="project" value="TreeGrafter"/>
</dbReference>
<dbReference type="PANTHER" id="PTHR43434">
    <property type="entry name" value="PHOSPHOGLYCOLATE PHOSPHATASE"/>
    <property type="match status" value="1"/>
</dbReference>
<dbReference type="GO" id="GO:0050194">
    <property type="term" value="F:phosphonoacetaldehyde hydrolase activity"/>
    <property type="evidence" value="ECO:0007669"/>
    <property type="project" value="UniProtKB-UniRule"/>
</dbReference>
<keyword evidence="4 9" id="KW-0460">Magnesium</keyword>
<dbReference type="SUPFAM" id="SSF56784">
    <property type="entry name" value="HAD-like"/>
    <property type="match status" value="1"/>
</dbReference>
<feature type="binding site" evidence="9">
    <location>
        <position position="18"/>
    </location>
    <ligand>
        <name>Mg(2+)</name>
        <dbReference type="ChEBI" id="CHEBI:18420"/>
    </ligand>
</feature>
<proteinExistence type="inferred from homology"/>
<dbReference type="InterPro" id="IPR006439">
    <property type="entry name" value="HAD-SF_hydro_IA"/>
</dbReference>
<comment type="function">
    <text evidence="7 9">Involved in phosphonate degradation.</text>
</comment>
<comment type="similarity">
    <text evidence="9">Belongs to the HAD-like hydrolase superfamily. PhnX family.</text>
</comment>
<dbReference type="InterPro" id="IPR006323">
    <property type="entry name" value="Phosphonoacetald_hydro"/>
</dbReference>
<comment type="caution">
    <text evidence="10">The sequence shown here is derived from an EMBL/GenBank/DDBJ whole genome shotgun (WGS) entry which is preliminary data.</text>
</comment>
<dbReference type="OrthoDB" id="5504491at2"/>
<dbReference type="NCBIfam" id="TIGR01509">
    <property type="entry name" value="HAD-SF-IA-v3"/>
    <property type="match status" value="1"/>
</dbReference>
<dbReference type="Proteomes" id="UP000238196">
    <property type="component" value="Unassembled WGS sequence"/>
</dbReference>
<dbReference type="InterPro" id="IPR050155">
    <property type="entry name" value="HAD-like_hydrolase_sf"/>
</dbReference>
<dbReference type="Pfam" id="PF00702">
    <property type="entry name" value="Hydrolase"/>
    <property type="match status" value="1"/>
</dbReference>
<evidence type="ECO:0000256" key="6">
    <source>
        <dbReference type="ARBA" id="ARBA00052005"/>
    </source>
</evidence>
<dbReference type="InterPro" id="IPR023198">
    <property type="entry name" value="PGP-like_dom2"/>
</dbReference>
<evidence type="ECO:0000256" key="8">
    <source>
        <dbReference type="ARBA" id="ARBA00066472"/>
    </source>
</evidence>
<dbReference type="PANTHER" id="PTHR43434:SF19">
    <property type="entry name" value="PHOSPHONOACETALDEHYDE HYDROLASE"/>
    <property type="match status" value="1"/>
</dbReference>
<sequence>MYQYSRRYVGPVEAVILDLAGTCVDFGSLAPIRAFQQLFQEHGVPISESEARAPMGTEKREHIRQLLAMPRIAAEWTAQHGAADEAVIDRLYHAFEPIQIAAIGQRSQLIPGLLEAQEYCQQQDIKIGVNSGYSRSMLNAMLPALAEQGFVPASVVCATEVPNGRPYPHMSLKGMLELAIGNVQACVKVDDTLTGLEEGLAAGMWTVGVAVSGNEIGLDQEQWDSLPEDEQLRRSAAARQRMLRCGAHYAIDSVAELPGVLADIEHRLLCGEQP</sequence>
<evidence type="ECO:0000256" key="1">
    <source>
        <dbReference type="ARBA" id="ARBA00011738"/>
    </source>
</evidence>
<dbReference type="InterPro" id="IPR023214">
    <property type="entry name" value="HAD_sf"/>
</dbReference>
<evidence type="ECO:0000256" key="9">
    <source>
        <dbReference type="HAMAP-Rule" id="MF_01375"/>
    </source>
</evidence>
<keyword evidence="2 9" id="KW-0479">Metal-binding</keyword>
<dbReference type="GO" id="GO:0008967">
    <property type="term" value="F:phosphoglycolate phosphatase activity"/>
    <property type="evidence" value="ECO:0007669"/>
    <property type="project" value="TreeGrafter"/>
</dbReference>
<dbReference type="GO" id="GO:0019700">
    <property type="term" value="P:organic phosphonate catabolic process"/>
    <property type="evidence" value="ECO:0007669"/>
    <property type="project" value="InterPro"/>
</dbReference>
<evidence type="ECO:0000313" key="11">
    <source>
        <dbReference type="Proteomes" id="UP000238196"/>
    </source>
</evidence>
<dbReference type="NCBIfam" id="TIGR01422">
    <property type="entry name" value="phosphonatase"/>
    <property type="match status" value="1"/>
</dbReference>
<dbReference type="FunFam" id="1.10.150.240:FF:000006">
    <property type="entry name" value="Phosphonoacetaldehyde hydrolase"/>
    <property type="match status" value="1"/>
</dbReference>
<reference evidence="10 11" key="1">
    <citation type="submission" date="2018-02" db="EMBL/GenBank/DDBJ databases">
        <title>novel marine gammaproteobacteria from coastal saline agro ecosystem.</title>
        <authorList>
            <person name="Krishnan R."/>
            <person name="Ramesh Kumar N."/>
        </authorList>
    </citation>
    <scope>NUCLEOTIDE SEQUENCE [LARGE SCALE GENOMIC DNA]</scope>
    <source>
        <strain evidence="10 11">228</strain>
    </source>
</reference>
<feature type="binding site" evidence="9">
    <location>
        <position position="191"/>
    </location>
    <ligand>
        <name>Mg(2+)</name>
        <dbReference type="ChEBI" id="CHEBI:18420"/>
    </ligand>
</feature>
<dbReference type="GO" id="GO:0000287">
    <property type="term" value="F:magnesium ion binding"/>
    <property type="evidence" value="ECO:0007669"/>
    <property type="project" value="UniProtKB-UniRule"/>
</dbReference>
<gene>
    <name evidence="9" type="primary">phnX</name>
    <name evidence="10" type="ORF">C4K68_07185</name>
</gene>